<organism evidence="6">
    <name type="scientific">Populus alba</name>
    <name type="common">White poplar</name>
    <dbReference type="NCBI Taxonomy" id="43335"/>
    <lineage>
        <taxon>Eukaryota</taxon>
        <taxon>Viridiplantae</taxon>
        <taxon>Streptophyta</taxon>
        <taxon>Embryophyta</taxon>
        <taxon>Tracheophyta</taxon>
        <taxon>Spermatophyta</taxon>
        <taxon>Magnoliopsida</taxon>
        <taxon>eudicotyledons</taxon>
        <taxon>Gunneridae</taxon>
        <taxon>Pentapetalae</taxon>
        <taxon>rosids</taxon>
        <taxon>fabids</taxon>
        <taxon>Malpighiales</taxon>
        <taxon>Salicaceae</taxon>
        <taxon>Saliceae</taxon>
        <taxon>Populus</taxon>
    </lineage>
</organism>
<dbReference type="AlphaFoldDB" id="A0A4U5Q2S6"/>
<accession>A0A4U5Q2S6</accession>
<feature type="compositionally biased region" description="Low complexity" evidence="5">
    <location>
        <begin position="113"/>
        <end position="138"/>
    </location>
</feature>
<evidence type="ECO:0000256" key="2">
    <source>
        <dbReference type="ARBA" id="ARBA00022741"/>
    </source>
</evidence>
<gene>
    <name evidence="6" type="ORF">D5086_0000143440</name>
</gene>
<keyword evidence="4" id="KW-0067">ATP-binding</keyword>
<feature type="region of interest" description="Disordered" evidence="5">
    <location>
        <begin position="99"/>
        <end position="138"/>
    </location>
</feature>
<protein>
    <recommendedName>
        <fullName evidence="7">LRR receptor-like serine/threonine-protein kinase</fullName>
    </recommendedName>
</protein>
<proteinExistence type="predicted"/>
<dbReference type="InterPro" id="IPR011009">
    <property type="entry name" value="Kinase-like_dom_sf"/>
</dbReference>
<dbReference type="GO" id="GO:0005524">
    <property type="term" value="F:ATP binding"/>
    <property type="evidence" value="ECO:0007669"/>
    <property type="project" value="UniProtKB-KW"/>
</dbReference>
<dbReference type="PANTHER" id="PTHR47973">
    <property type="entry name" value="CYSTEINE-RICH RECEPTOR-LIKE PROTEIN KINASE 3"/>
    <property type="match status" value="1"/>
</dbReference>
<evidence type="ECO:0000256" key="1">
    <source>
        <dbReference type="ARBA" id="ARBA00022679"/>
    </source>
</evidence>
<dbReference type="EMBL" id="RCHU01000461">
    <property type="protein sequence ID" value="TKS04388.1"/>
    <property type="molecule type" value="Genomic_DNA"/>
</dbReference>
<evidence type="ECO:0000256" key="5">
    <source>
        <dbReference type="SAM" id="MobiDB-lite"/>
    </source>
</evidence>
<evidence type="ECO:0008006" key="7">
    <source>
        <dbReference type="Google" id="ProtNLM"/>
    </source>
</evidence>
<evidence type="ECO:0000313" key="6">
    <source>
        <dbReference type="EMBL" id="TKS04388.1"/>
    </source>
</evidence>
<comment type="caution">
    <text evidence="6">The sequence shown here is derived from an EMBL/GenBank/DDBJ whole genome shotgun (WGS) entry which is preliminary data.</text>
</comment>
<dbReference type="InterPro" id="IPR052059">
    <property type="entry name" value="CR_Ser/Thr_kinase"/>
</dbReference>
<evidence type="ECO:0000256" key="4">
    <source>
        <dbReference type="ARBA" id="ARBA00022840"/>
    </source>
</evidence>
<reference evidence="6" key="1">
    <citation type="submission" date="2018-10" db="EMBL/GenBank/DDBJ databases">
        <title>Population genomic analysis revealed the cold adaptation of white poplar.</title>
        <authorList>
            <person name="Liu Y.-J."/>
        </authorList>
    </citation>
    <scope>NUCLEOTIDE SEQUENCE [LARGE SCALE GENOMIC DNA]</scope>
    <source>
        <strain evidence="6">PAL-ZL1</strain>
    </source>
</reference>
<keyword evidence="2" id="KW-0547">Nucleotide-binding</keyword>
<dbReference type="SUPFAM" id="SSF56112">
    <property type="entry name" value="Protein kinase-like (PK-like)"/>
    <property type="match status" value="1"/>
</dbReference>
<dbReference type="Gene3D" id="1.10.510.10">
    <property type="entry name" value="Transferase(Phosphotransferase) domain 1"/>
    <property type="match status" value="1"/>
</dbReference>
<evidence type="ECO:0000256" key="3">
    <source>
        <dbReference type="ARBA" id="ARBA00022777"/>
    </source>
</evidence>
<keyword evidence="3" id="KW-0418">Kinase</keyword>
<dbReference type="STRING" id="43335.A0A4U5Q2S6"/>
<dbReference type="GO" id="GO:0016301">
    <property type="term" value="F:kinase activity"/>
    <property type="evidence" value="ECO:0007669"/>
    <property type="project" value="UniProtKB-KW"/>
</dbReference>
<name>A0A4U5Q2S6_POPAL</name>
<sequence length="138" mass="15295">MPSNSSCVCLLDWACHLQQSGSFIELVDETLGSEVNIEEAETMVKVALLCTDASPTLRPTMSEVVSMLEGRMAVPDTLPELSSYTEDLRFKAMRDLRQHEQSHRFSGRQTQKSASIQTLSSSSTSENSCYEISSEPKL</sequence>
<keyword evidence="1" id="KW-0808">Transferase</keyword>